<feature type="domain" description="DUF4126" evidence="2">
    <location>
        <begin position="195"/>
        <end position="338"/>
    </location>
</feature>
<keyword evidence="1" id="KW-1133">Transmembrane helix</keyword>
<proteinExistence type="predicted"/>
<dbReference type="Proteomes" id="UP000464787">
    <property type="component" value="Chromosome"/>
</dbReference>
<keyword evidence="1" id="KW-0472">Membrane</keyword>
<dbReference type="AlphaFoldDB" id="A0A857JDS4"/>
<name>A0A857JDS4_9BURK</name>
<feature type="transmembrane region" description="Helical" evidence="1">
    <location>
        <begin position="12"/>
        <end position="36"/>
    </location>
</feature>
<protein>
    <submittedName>
        <fullName evidence="3">DUF1440 domain-containing protein</fullName>
    </submittedName>
</protein>
<dbReference type="RefSeq" id="WP_160555078.1">
    <property type="nucleotide sequence ID" value="NZ_CP047650.1"/>
</dbReference>
<dbReference type="EMBL" id="CP047650">
    <property type="protein sequence ID" value="QHJ01270.1"/>
    <property type="molecule type" value="Genomic_DNA"/>
</dbReference>
<keyword evidence="4" id="KW-1185">Reference proteome</keyword>
<evidence type="ECO:0000259" key="2">
    <source>
        <dbReference type="Pfam" id="PF13548"/>
    </source>
</evidence>
<dbReference type="KEGG" id="xyk:GT347_26740"/>
<reference evidence="3 4" key="1">
    <citation type="submission" date="2020-01" db="EMBL/GenBank/DDBJ databases">
        <title>Genome sequencing of strain KACC 21265.</title>
        <authorList>
            <person name="Heo J."/>
            <person name="Kim S.-J."/>
            <person name="Kim J.-S."/>
            <person name="Hong S.-B."/>
            <person name="Kwon S.-W."/>
        </authorList>
    </citation>
    <scope>NUCLEOTIDE SEQUENCE [LARGE SCALE GENOMIC DNA]</scope>
    <source>
        <strain evidence="3 4">KACC 21265</strain>
    </source>
</reference>
<sequence>MSLTLQHKDSPLPGLASGLAAGLIGAVAMTAFQALLARASITSGVSGRPSTEKAADQAARLTTGHSLPRSALPVAGEAVHYLIGSLVGGAYGMAAGLVPQVTAVRGAAFGWVAATVVDETLVPAFGFGDPFWKAPLISHPYSYVSHTVFGMSTEAARKLFLPFFRDVKTGIGIVRNGEQPARLQTEGSTRWRTLGLAFLLGATAGPRTNAPLATVSWAARLGLVDVSGSPLAFLSSKAAVGVLSPMAIGELVADKLPSTPSRTEPLGVGARAVSGAISGAALAGGRSPSAALAGAAGAVAATYLGYLLRTRLSRAVGRDWPVAATEDLLAFGGAALVCLAAIAPQDQDRGA</sequence>
<keyword evidence="1" id="KW-0812">Transmembrane</keyword>
<evidence type="ECO:0000256" key="1">
    <source>
        <dbReference type="SAM" id="Phobius"/>
    </source>
</evidence>
<dbReference type="Pfam" id="PF13548">
    <property type="entry name" value="DUF4126"/>
    <property type="match status" value="1"/>
</dbReference>
<evidence type="ECO:0000313" key="4">
    <source>
        <dbReference type="Proteomes" id="UP000464787"/>
    </source>
</evidence>
<dbReference type="InterPro" id="IPR025196">
    <property type="entry name" value="DUF4126"/>
</dbReference>
<organism evidence="3 4">
    <name type="scientific">Xylophilus rhododendri</name>
    <dbReference type="NCBI Taxonomy" id="2697032"/>
    <lineage>
        <taxon>Bacteria</taxon>
        <taxon>Pseudomonadati</taxon>
        <taxon>Pseudomonadota</taxon>
        <taxon>Betaproteobacteria</taxon>
        <taxon>Burkholderiales</taxon>
        <taxon>Xylophilus</taxon>
    </lineage>
</organism>
<evidence type="ECO:0000313" key="3">
    <source>
        <dbReference type="EMBL" id="QHJ01270.1"/>
    </source>
</evidence>
<accession>A0A857JDS4</accession>
<gene>
    <name evidence="3" type="ORF">GT347_26740</name>
</gene>